<dbReference type="EMBL" id="LFOD01000003">
    <property type="protein sequence ID" value="KMV19659.1"/>
    <property type="molecule type" value="Genomic_DNA"/>
</dbReference>
<name>A0A0J8X2J9_9MYCO</name>
<reference evidence="1 2" key="1">
    <citation type="submission" date="2015-06" db="EMBL/GenBank/DDBJ databases">
        <title>Genome sequence of Mycobacterium conceptionense strain MLE.</title>
        <authorList>
            <person name="Greninger A.L."/>
            <person name="Cunningham G."/>
            <person name="Chiu C.Y."/>
            <person name="Miller S."/>
        </authorList>
    </citation>
    <scope>NUCLEOTIDE SEQUENCE [LARGE SCALE GENOMIC DNA]</scope>
    <source>
        <strain evidence="1 2">MLE</strain>
    </source>
</reference>
<evidence type="ECO:0000313" key="2">
    <source>
        <dbReference type="Proteomes" id="UP000037594"/>
    </source>
</evidence>
<protein>
    <submittedName>
        <fullName evidence="1">Uncharacterized protein</fullName>
    </submittedName>
</protein>
<dbReference type="Proteomes" id="UP000037594">
    <property type="component" value="Unassembled WGS sequence"/>
</dbReference>
<dbReference type="PATRIC" id="fig|451644.5.peg.1308"/>
<proteinExistence type="predicted"/>
<dbReference type="AlphaFoldDB" id="A0A0J8X2J9"/>
<organism evidence="1 2">
    <name type="scientific">Mycolicibacterium conceptionense</name>
    <dbReference type="NCBI Taxonomy" id="451644"/>
    <lineage>
        <taxon>Bacteria</taxon>
        <taxon>Bacillati</taxon>
        <taxon>Actinomycetota</taxon>
        <taxon>Actinomycetes</taxon>
        <taxon>Mycobacteriales</taxon>
        <taxon>Mycobacteriaceae</taxon>
        <taxon>Mycolicibacterium</taxon>
    </lineage>
</organism>
<comment type="caution">
    <text evidence="1">The sequence shown here is derived from an EMBL/GenBank/DDBJ whole genome shotgun (WGS) entry which is preliminary data.</text>
</comment>
<accession>A0A0J8X2J9</accession>
<gene>
    <name evidence="1" type="ORF">ACT17_06385</name>
</gene>
<evidence type="ECO:0000313" key="1">
    <source>
        <dbReference type="EMBL" id="KMV19659.1"/>
    </source>
</evidence>
<sequence>MLDRIATTFAEHDRFESPQGTDQCKCGRAVDGLAGWHSHVAEVISDDDDLAVIELPKGEPATDVYGRPITDYLHQGRTVMYIEPAGMREVGKPYTGPYNVQLMRGASGQQWSPDAADEFAASMIATARAARAAEKAGD</sequence>